<dbReference type="Gene3D" id="3.30.450.150">
    <property type="entry name" value="Haem-degrading domain"/>
    <property type="match status" value="1"/>
</dbReference>
<feature type="compositionally biased region" description="Basic and acidic residues" evidence="1">
    <location>
        <begin position="168"/>
        <end position="177"/>
    </location>
</feature>
<dbReference type="Pfam" id="PF03928">
    <property type="entry name" value="HbpS-like"/>
    <property type="match status" value="1"/>
</dbReference>
<keyword evidence="3" id="KW-1185">Reference proteome</keyword>
<dbReference type="InterPro" id="IPR052517">
    <property type="entry name" value="GlcG_carb_metab_protein"/>
</dbReference>
<accession>A0ABW3Z3V5</accession>
<evidence type="ECO:0000313" key="3">
    <source>
        <dbReference type="Proteomes" id="UP001597171"/>
    </source>
</evidence>
<reference evidence="3" key="1">
    <citation type="journal article" date="2019" name="Int. J. Syst. Evol. Microbiol.">
        <title>The Global Catalogue of Microorganisms (GCM) 10K type strain sequencing project: providing services to taxonomists for standard genome sequencing and annotation.</title>
        <authorList>
            <consortium name="The Broad Institute Genomics Platform"/>
            <consortium name="The Broad Institute Genome Sequencing Center for Infectious Disease"/>
            <person name="Wu L."/>
            <person name="Ma J."/>
        </authorList>
    </citation>
    <scope>NUCLEOTIDE SEQUENCE [LARGE SCALE GENOMIC DNA]</scope>
    <source>
        <strain evidence="3">CCUG 61696</strain>
    </source>
</reference>
<dbReference type="Proteomes" id="UP001597171">
    <property type="component" value="Unassembled WGS sequence"/>
</dbReference>
<dbReference type="EMBL" id="JBHTMX010000008">
    <property type="protein sequence ID" value="MFD1330894.1"/>
    <property type="molecule type" value="Genomic_DNA"/>
</dbReference>
<dbReference type="InterPro" id="IPR038084">
    <property type="entry name" value="PduO/GlcC-like_sf"/>
</dbReference>
<evidence type="ECO:0000313" key="2">
    <source>
        <dbReference type="EMBL" id="MFD1330894.1"/>
    </source>
</evidence>
<sequence>MTGSAFTRPRRVLTHAAALRMLAAAAERADAIGAPQNVSIVDEGGNLLGFLRTDGAKLVSRETSLSKAITAASHRQPTGRFSPEMEPRLASASGGRLTNLAGGLPILIDGECVGGIGVGSGTPDQDVEVAKAALLRRVARLCGRSPAAPHRQPDGEPRTARGLVGRSSRPDRGGALL</sequence>
<evidence type="ECO:0000256" key="1">
    <source>
        <dbReference type="SAM" id="MobiDB-lite"/>
    </source>
</evidence>
<dbReference type="SUPFAM" id="SSF143744">
    <property type="entry name" value="GlcG-like"/>
    <property type="match status" value="1"/>
</dbReference>
<dbReference type="RefSeq" id="WP_378774095.1">
    <property type="nucleotide sequence ID" value="NZ_JBHTMX010000008.1"/>
</dbReference>
<comment type="caution">
    <text evidence="2">The sequence shown here is derived from an EMBL/GenBank/DDBJ whole genome shotgun (WGS) entry which is preliminary data.</text>
</comment>
<dbReference type="PANTHER" id="PTHR34309:SF1">
    <property type="entry name" value="PROTEIN GLCG"/>
    <property type="match status" value="1"/>
</dbReference>
<dbReference type="InterPro" id="IPR005624">
    <property type="entry name" value="PduO/GlcC-like"/>
</dbReference>
<dbReference type="PANTHER" id="PTHR34309">
    <property type="entry name" value="SLR1406 PROTEIN"/>
    <property type="match status" value="1"/>
</dbReference>
<protein>
    <submittedName>
        <fullName evidence="2">Heme-binding protein</fullName>
    </submittedName>
</protein>
<gene>
    <name evidence="2" type="ORF">ACFQ4O_02675</name>
</gene>
<proteinExistence type="predicted"/>
<organism evidence="2 3">
    <name type="scientific">Methylopila musalis</name>
    <dbReference type="NCBI Taxonomy" id="1134781"/>
    <lineage>
        <taxon>Bacteria</taxon>
        <taxon>Pseudomonadati</taxon>
        <taxon>Pseudomonadota</taxon>
        <taxon>Alphaproteobacteria</taxon>
        <taxon>Hyphomicrobiales</taxon>
        <taxon>Methylopilaceae</taxon>
        <taxon>Methylopila</taxon>
    </lineage>
</organism>
<name>A0ABW3Z3V5_9HYPH</name>
<feature type="region of interest" description="Disordered" evidence="1">
    <location>
        <begin position="143"/>
        <end position="177"/>
    </location>
</feature>